<gene>
    <name evidence="1" type="ORF">Amon02_000821700</name>
</gene>
<sequence length="141" mass="15305">MSKDSKTTERPTRRRLRSSTPVMVEEQPVPDSTVVNAKSRSSSRSSSITPSSSSKSSKKPTTNTKSLLKTTAKSKTKSKATVSKPKSKSKSKPKSKSPPTLKISLRSLAQKKKLLINTVGTPNLRSNDDKAMLSQNESTLT</sequence>
<dbReference type="Proteomes" id="UP001165064">
    <property type="component" value="Unassembled WGS sequence"/>
</dbReference>
<name>A0ACB5TFV0_AMBMO</name>
<comment type="caution">
    <text evidence="1">The sequence shown here is derived from an EMBL/GenBank/DDBJ whole genome shotgun (WGS) entry which is preliminary data.</text>
</comment>
<dbReference type="EMBL" id="BSXS01007147">
    <property type="protein sequence ID" value="GME87574.1"/>
    <property type="molecule type" value="Genomic_DNA"/>
</dbReference>
<protein>
    <submittedName>
        <fullName evidence="1">Unnamed protein product</fullName>
    </submittedName>
</protein>
<keyword evidence="2" id="KW-1185">Reference proteome</keyword>
<organism evidence="1 2">
    <name type="scientific">Ambrosiozyma monospora</name>
    <name type="common">Yeast</name>
    <name type="synonym">Endomycopsis monosporus</name>
    <dbReference type="NCBI Taxonomy" id="43982"/>
    <lineage>
        <taxon>Eukaryota</taxon>
        <taxon>Fungi</taxon>
        <taxon>Dikarya</taxon>
        <taxon>Ascomycota</taxon>
        <taxon>Saccharomycotina</taxon>
        <taxon>Pichiomycetes</taxon>
        <taxon>Pichiales</taxon>
        <taxon>Pichiaceae</taxon>
        <taxon>Ambrosiozyma</taxon>
    </lineage>
</organism>
<evidence type="ECO:0000313" key="2">
    <source>
        <dbReference type="Proteomes" id="UP001165064"/>
    </source>
</evidence>
<reference evidence="1" key="1">
    <citation type="submission" date="2023-04" db="EMBL/GenBank/DDBJ databases">
        <title>Ambrosiozyma monospora NBRC 10751.</title>
        <authorList>
            <person name="Ichikawa N."/>
            <person name="Sato H."/>
            <person name="Tonouchi N."/>
        </authorList>
    </citation>
    <scope>NUCLEOTIDE SEQUENCE</scope>
    <source>
        <strain evidence="1">NBRC 10751</strain>
    </source>
</reference>
<accession>A0ACB5TFV0</accession>
<evidence type="ECO:0000313" key="1">
    <source>
        <dbReference type="EMBL" id="GME87574.1"/>
    </source>
</evidence>
<proteinExistence type="predicted"/>